<geneLocation type="plasmid" evidence="2 3">
    <name>pPP8</name>
</geneLocation>
<name>A0ABM7VML1_9BACT</name>
<protein>
    <submittedName>
        <fullName evidence="2">Uncharacterized protein</fullName>
    </submittedName>
</protein>
<keyword evidence="3" id="KW-1185">Reference proteome</keyword>
<evidence type="ECO:0000256" key="1">
    <source>
        <dbReference type="SAM" id="MobiDB-lite"/>
    </source>
</evidence>
<dbReference type="EMBL" id="AP025300">
    <property type="protein sequence ID" value="BDD02263.1"/>
    <property type="molecule type" value="Genomic_DNA"/>
</dbReference>
<proteinExistence type="predicted"/>
<keyword evidence="2" id="KW-0614">Plasmid</keyword>
<evidence type="ECO:0000313" key="3">
    <source>
        <dbReference type="Proteomes" id="UP001354989"/>
    </source>
</evidence>
<feature type="region of interest" description="Disordered" evidence="1">
    <location>
        <begin position="1"/>
        <end position="30"/>
    </location>
</feature>
<evidence type="ECO:0000313" key="2">
    <source>
        <dbReference type="EMBL" id="BDD02263.1"/>
    </source>
</evidence>
<dbReference type="Proteomes" id="UP001354989">
    <property type="component" value="Plasmid pPP8"/>
</dbReference>
<feature type="compositionally biased region" description="Polar residues" evidence="1">
    <location>
        <begin position="17"/>
        <end position="30"/>
    </location>
</feature>
<organism evidence="2 3">
    <name type="scientific">Persicobacter psychrovividus</name>
    <dbReference type="NCBI Taxonomy" id="387638"/>
    <lineage>
        <taxon>Bacteria</taxon>
        <taxon>Pseudomonadati</taxon>
        <taxon>Bacteroidota</taxon>
        <taxon>Cytophagia</taxon>
        <taxon>Cytophagales</taxon>
        <taxon>Persicobacteraceae</taxon>
        <taxon>Persicobacter</taxon>
    </lineage>
</organism>
<reference evidence="2 3" key="1">
    <citation type="submission" date="2021-12" db="EMBL/GenBank/DDBJ databases">
        <title>Genome sequencing of bacteria with rrn-lacking chromosome and rrn-plasmid.</title>
        <authorList>
            <person name="Anda M."/>
            <person name="Iwasaki W."/>
        </authorList>
    </citation>
    <scope>NUCLEOTIDE SEQUENCE [LARGE SCALE GENOMIC DNA]</scope>
    <source>
        <strain evidence="2 3">NBRC 101262</strain>
        <plasmid evidence="2 3">pPP8</plasmid>
    </source>
</reference>
<sequence length="30" mass="3508">MKKGNEKHQPSIPPEEINSTQELERNSTVW</sequence>
<gene>
    <name evidence="2" type="ORF">PEPS_45430</name>
</gene>
<accession>A0ABM7VML1</accession>